<dbReference type="AlphaFoldDB" id="A0A8J3K5I4"/>
<dbReference type="GO" id="GO:0016491">
    <property type="term" value="F:oxidoreductase activity"/>
    <property type="evidence" value="ECO:0007669"/>
    <property type="project" value="InterPro"/>
</dbReference>
<dbReference type="EMBL" id="BONG01000058">
    <property type="protein sequence ID" value="GIF93203.1"/>
    <property type="molecule type" value="Genomic_DNA"/>
</dbReference>
<evidence type="ECO:0000313" key="3">
    <source>
        <dbReference type="Proteomes" id="UP000619293"/>
    </source>
</evidence>
<evidence type="ECO:0000313" key="2">
    <source>
        <dbReference type="EMBL" id="GIF93203.1"/>
    </source>
</evidence>
<reference evidence="2 3" key="1">
    <citation type="submission" date="2021-01" db="EMBL/GenBank/DDBJ databases">
        <title>Whole genome shotgun sequence of Catellatospora chokoriensis NBRC 107358.</title>
        <authorList>
            <person name="Komaki H."/>
            <person name="Tamura T."/>
        </authorList>
    </citation>
    <scope>NUCLEOTIDE SEQUENCE [LARGE SCALE GENOMIC DNA]</scope>
    <source>
        <strain evidence="2 3">NBRC 107358</strain>
    </source>
</reference>
<sequence>MHIQVINGTTREGRFSERIAHWVLDFAKQYDGVEFELVDLRDHPLPFFDGTAPMWTPRQYANDEVARFGRTVDRADGYIVLAAEYNHGYSAVLKNAMDWTYAEWHRKPVSFVGWGSVGGARAIEQLRQVAVEFEMAPLRHAVHIAPDLYLPALEQPDPTDTAVFAPAEPFLKLLTDDLLWWAGALRTARTRDAA</sequence>
<dbReference type="GO" id="GO:0005829">
    <property type="term" value="C:cytosol"/>
    <property type="evidence" value="ECO:0007669"/>
    <property type="project" value="TreeGrafter"/>
</dbReference>
<dbReference type="RefSeq" id="WP_191838110.1">
    <property type="nucleotide sequence ID" value="NZ_BAAALB010000003.1"/>
</dbReference>
<dbReference type="Proteomes" id="UP000619293">
    <property type="component" value="Unassembled WGS sequence"/>
</dbReference>
<organism evidence="2 3">
    <name type="scientific">Catellatospora chokoriensis</name>
    <dbReference type="NCBI Taxonomy" id="310353"/>
    <lineage>
        <taxon>Bacteria</taxon>
        <taxon>Bacillati</taxon>
        <taxon>Actinomycetota</taxon>
        <taxon>Actinomycetes</taxon>
        <taxon>Micromonosporales</taxon>
        <taxon>Micromonosporaceae</taxon>
        <taxon>Catellatospora</taxon>
    </lineage>
</organism>
<protein>
    <submittedName>
        <fullName evidence="2">FMN reductase</fullName>
    </submittedName>
</protein>
<accession>A0A8J3K5I4</accession>
<dbReference type="SUPFAM" id="SSF52218">
    <property type="entry name" value="Flavoproteins"/>
    <property type="match status" value="1"/>
</dbReference>
<name>A0A8J3K5I4_9ACTN</name>
<gene>
    <name evidence="2" type="ORF">Cch02nite_66470</name>
</gene>
<dbReference type="PANTHER" id="PTHR30543">
    <property type="entry name" value="CHROMATE REDUCTASE"/>
    <property type="match status" value="1"/>
</dbReference>
<feature type="domain" description="NADPH-dependent FMN reductase-like" evidence="1">
    <location>
        <begin position="1"/>
        <end position="144"/>
    </location>
</feature>
<proteinExistence type="predicted"/>
<dbReference type="GO" id="GO:0010181">
    <property type="term" value="F:FMN binding"/>
    <property type="evidence" value="ECO:0007669"/>
    <property type="project" value="TreeGrafter"/>
</dbReference>
<dbReference type="Gene3D" id="3.40.50.360">
    <property type="match status" value="1"/>
</dbReference>
<evidence type="ECO:0000259" key="1">
    <source>
        <dbReference type="Pfam" id="PF03358"/>
    </source>
</evidence>
<dbReference type="Pfam" id="PF03358">
    <property type="entry name" value="FMN_red"/>
    <property type="match status" value="1"/>
</dbReference>
<dbReference type="InterPro" id="IPR029039">
    <property type="entry name" value="Flavoprotein-like_sf"/>
</dbReference>
<dbReference type="InterPro" id="IPR050712">
    <property type="entry name" value="NAD(P)H-dep_reductase"/>
</dbReference>
<comment type="caution">
    <text evidence="2">The sequence shown here is derived from an EMBL/GenBank/DDBJ whole genome shotgun (WGS) entry which is preliminary data.</text>
</comment>
<keyword evidence="3" id="KW-1185">Reference proteome</keyword>
<dbReference type="PANTHER" id="PTHR30543:SF21">
    <property type="entry name" value="NAD(P)H-DEPENDENT FMN REDUCTASE LOT6"/>
    <property type="match status" value="1"/>
</dbReference>
<dbReference type="InterPro" id="IPR005025">
    <property type="entry name" value="FMN_Rdtase-like_dom"/>
</dbReference>